<reference evidence="6 7" key="1">
    <citation type="journal article" date="2015" name="Microbiome">
        <title>Genomic resolution of linkages in carbon, nitrogen, and sulfur cycling among widespread estuary sediment bacteria.</title>
        <authorList>
            <person name="Baker B.J."/>
            <person name="Lazar C.S."/>
            <person name="Teske A.P."/>
            <person name="Dick G.J."/>
        </authorList>
    </citation>
    <scope>NUCLEOTIDE SEQUENCE [LARGE SCALE GENOMIC DNA]</scope>
    <source>
        <strain evidence="6">DG_26</strain>
    </source>
</reference>
<dbReference type="PROSITE" id="PS01109">
    <property type="entry name" value="RIBOSOMAL_L10"/>
    <property type="match status" value="1"/>
</dbReference>
<evidence type="ECO:0000313" key="7">
    <source>
        <dbReference type="Proteomes" id="UP000051124"/>
    </source>
</evidence>
<dbReference type="InterPro" id="IPR043141">
    <property type="entry name" value="Ribosomal_uL10-like_sf"/>
</dbReference>
<evidence type="ECO:0000256" key="4">
    <source>
        <dbReference type="ARBA" id="ARBA00035202"/>
    </source>
</evidence>
<evidence type="ECO:0000256" key="2">
    <source>
        <dbReference type="ARBA" id="ARBA00022980"/>
    </source>
</evidence>
<dbReference type="InterPro" id="IPR001790">
    <property type="entry name" value="Ribosomal_uL10"/>
</dbReference>
<dbReference type="Gene3D" id="6.10.250.290">
    <property type="match status" value="1"/>
</dbReference>
<evidence type="ECO:0000256" key="5">
    <source>
        <dbReference type="HAMAP-Rule" id="MF_00362"/>
    </source>
</evidence>
<name>A0A0S7WME8_UNCT6</name>
<dbReference type="InterPro" id="IPR047865">
    <property type="entry name" value="Ribosomal_uL10_bac_type"/>
</dbReference>
<dbReference type="Proteomes" id="UP000051124">
    <property type="component" value="Unassembled WGS sequence"/>
</dbReference>
<proteinExistence type="inferred from homology"/>
<keyword evidence="2 5" id="KW-0689">Ribosomal protein</keyword>
<dbReference type="HAMAP" id="MF_00362">
    <property type="entry name" value="Ribosomal_uL10"/>
    <property type="match status" value="1"/>
</dbReference>
<organism evidence="6 7">
    <name type="scientific">candidate division TA06 bacterium DG_26</name>
    <dbReference type="NCBI Taxonomy" id="1703771"/>
    <lineage>
        <taxon>Bacteria</taxon>
        <taxon>Bacteria division TA06</taxon>
    </lineage>
</organism>
<dbReference type="Pfam" id="PF00466">
    <property type="entry name" value="Ribosomal_L10"/>
    <property type="match status" value="1"/>
</dbReference>
<dbReference type="EMBL" id="LIZT01000002">
    <property type="protein sequence ID" value="KPJ51341.1"/>
    <property type="molecule type" value="Genomic_DNA"/>
</dbReference>
<comment type="caution">
    <text evidence="6">The sequence shown here is derived from an EMBL/GenBank/DDBJ whole genome shotgun (WGS) entry which is preliminary data.</text>
</comment>
<dbReference type="InterPro" id="IPR022973">
    <property type="entry name" value="Ribosomal_uL10_bac"/>
</dbReference>
<keyword evidence="3 5" id="KW-0687">Ribonucleoprotein</keyword>
<evidence type="ECO:0000256" key="1">
    <source>
        <dbReference type="ARBA" id="ARBA00008889"/>
    </source>
</evidence>
<comment type="function">
    <text evidence="5">Forms part of the ribosomal stalk, playing a central role in the interaction of the ribosome with GTP-bound translation factors.</text>
</comment>
<sequence length="176" mass="20075">MAKKEKERAVKEWIDRLNRATGVYLTDFRGLTVEAMTDLRKMCRDEQVEYKVVKNSLLKHALQEIGDDSLFPYLVGPTGVALVYDDPIKPARLLKSFSKEKAPLKVKVAYGEGRLFLPQEVERLASIPSREVLVTEAIRRMKGPIQGLHSLLHGLLWRLVCSLDQIARSKEDTKEE</sequence>
<dbReference type="Gene3D" id="3.30.70.1730">
    <property type="match status" value="1"/>
</dbReference>
<dbReference type="GO" id="GO:0003735">
    <property type="term" value="F:structural constituent of ribosome"/>
    <property type="evidence" value="ECO:0007669"/>
    <property type="project" value="InterPro"/>
</dbReference>
<accession>A0A0S7WME8</accession>
<keyword evidence="5" id="KW-0699">rRNA-binding</keyword>
<dbReference type="AlphaFoldDB" id="A0A0S7WME8"/>
<comment type="subunit">
    <text evidence="5">Part of the ribosomal stalk of the 50S ribosomal subunit. The N-terminus interacts with L11 and the large rRNA to form the base of the stalk. The C-terminus forms an elongated spine to which L12 dimers bind in a sequential fashion forming a multimeric L10(L12)X complex.</text>
</comment>
<dbReference type="NCBIfam" id="NF000955">
    <property type="entry name" value="PRK00099.1-1"/>
    <property type="match status" value="1"/>
</dbReference>
<dbReference type="GO" id="GO:0015934">
    <property type="term" value="C:large ribosomal subunit"/>
    <property type="evidence" value="ECO:0007669"/>
    <property type="project" value="InterPro"/>
</dbReference>
<dbReference type="GO" id="GO:0006412">
    <property type="term" value="P:translation"/>
    <property type="evidence" value="ECO:0007669"/>
    <property type="project" value="UniProtKB-UniRule"/>
</dbReference>
<gene>
    <name evidence="5" type="primary">rplJ</name>
    <name evidence="6" type="ORF">AMJ40_00090</name>
</gene>
<keyword evidence="5" id="KW-0694">RNA-binding</keyword>
<evidence type="ECO:0000313" key="6">
    <source>
        <dbReference type="EMBL" id="KPJ51341.1"/>
    </source>
</evidence>
<dbReference type="PANTHER" id="PTHR11560">
    <property type="entry name" value="39S RIBOSOMAL PROTEIN L10, MITOCHONDRIAL"/>
    <property type="match status" value="1"/>
</dbReference>
<comment type="similarity">
    <text evidence="1 5">Belongs to the universal ribosomal protein uL10 family.</text>
</comment>
<dbReference type="CDD" id="cd05797">
    <property type="entry name" value="Ribosomal_L10"/>
    <property type="match status" value="1"/>
</dbReference>
<dbReference type="PATRIC" id="fig|1703771.3.peg.1090"/>
<dbReference type="SUPFAM" id="SSF160369">
    <property type="entry name" value="Ribosomal protein L10-like"/>
    <property type="match status" value="1"/>
</dbReference>
<evidence type="ECO:0000256" key="3">
    <source>
        <dbReference type="ARBA" id="ARBA00023274"/>
    </source>
</evidence>
<dbReference type="InterPro" id="IPR002363">
    <property type="entry name" value="Ribosomal_uL10_CS_bac"/>
</dbReference>
<dbReference type="GO" id="GO:0070180">
    <property type="term" value="F:large ribosomal subunit rRNA binding"/>
    <property type="evidence" value="ECO:0007669"/>
    <property type="project" value="UniProtKB-UniRule"/>
</dbReference>
<protein>
    <recommendedName>
        <fullName evidence="4 5">Large ribosomal subunit protein uL10</fullName>
    </recommendedName>
</protein>